<evidence type="ECO:0000313" key="2">
    <source>
        <dbReference type="Proteomes" id="UP001334005"/>
    </source>
</evidence>
<organism evidence="1 2">
    <name type="scientific">Raoultella scottii</name>
    <dbReference type="NCBI Taxonomy" id="3040937"/>
    <lineage>
        <taxon>Bacteria</taxon>
        <taxon>Pseudomonadati</taxon>
        <taxon>Pseudomonadota</taxon>
        <taxon>Gammaproteobacteria</taxon>
        <taxon>Enterobacterales</taxon>
        <taxon>Enterobacteriaceae</taxon>
        <taxon>Klebsiella/Raoultella group</taxon>
        <taxon>Raoultella</taxon>
    </lineage>
</organism>
<proteinExistence type="predicted"/>
<dbReference type="Proteomes" id="UP001334005">
    <property type="component" value="Unassembled WGS sequence"/>
</dbReference>
<gene>
    <name evidence="1" type="ORF">QFI66_020280</name>
</gene>
<comment type="caution">
    <text evidence="1">The sequence shown here is derived from an EMBL/GenBank/DDBJ whole genome shotgun (WGS) entry which is preliminary data.</text>
</comment>
<accession>A0ABU8ZA39</accession>
<name>A0ABU8ZA39_9ENTR</name>
<keyword evidence="2" id="KW-1185">Reference proteome</keyword>
<dbReference type="RefSeq" id="WP_331835508.1">
    <property type="nucleotide sequence ID" value="NZ_JARXNH020000057.1"/>
</dbReference>
<evidence type="ECO:0000313" key="1">
    <source>
        <dbReference type="EMBL" id="MEK0250422.1"/>
    </source>
</evidence>
<sequence>MSLNCILAISSNLWPVKRDARGMVSTLRFFEKQGRIQKNETGRKVTWSLPVVLPITEPEEPTDHPELPVGETPAQQKTIDLAKSEKVGVEVPLIALPQPVAESEPELQPAESVQ</sequence>
<protein>
    <submittedName>
        <fullName evidence="1">Uncharacterized protein</fullName>
    </submittedName>
</protein>
<reference evidence="1 2" key="1">
    <citation type="submission" date="2024-03" db="EMBL/GenBank/DDBJ databases">
        <title>Two novel Raoultella species associated with bleeding cankers of broadleaf hosts, Raoultella scottia sp. nov. and Raoultella lignicola sp. nov.</title>
        <authorList>
            <person name="Brady C.L."/>
        </authorList>
    </citation>
    <scope>NUCLEOTIDE SEQUENCE [LARGE SCALE GENOMIC DNA]</scope>
    <source>
        <strain evidence="1 2">BAC 10a-01-01</strain>
    </source>
</reference>
<dbReference type="EMBL" id="JARXNH020000057">
    <property type="protein sequence ID" value="MEK0250422.1"/>
    <property type="molecule type" value="Genomic_DNA"/>
</dbReference>